<proteinExistence type="predicted"/>
<dbReference type="EMBL" id="SNRW01033520">
    <property type="protein sequence ID" value="KAA6356112.1"/>
    <property type="molecule type" value="Genomic_DNA"/>
</dbReference>
<evidence type="ECO:0000313" key="2">
    <source>
        <dbReference type="Proteomes" id="UP000324800"/>
    </source>
</evidence>
<organism evidence="1 2">
    <name type="scientific">Streblomastix strix</name>
    <dbReference type="NCBI Taxonomy" id="222440"/>
    <lineage>
        <taxon>Eukaryota</taxon>
        <taxon>Metamonada</taxon>
        <taxon>Preaxostyla</taxon>
        <taxon>Oxymonadida</taxon>
        <taxon>Streblomastigidae</taxon>
        <taxon>Streblomastix</taxon>
    </lineage>
</organism>
<dbReference type="Proteomes" id="UP000324800">
    <property type="component" value="Unassembled WGS sequence"/>
</dbReference>
<protein>
    <submittedName>
        <fullName evidence="1">Uncharacterized protein</fullName>
    </submittedName>
</protein>
<sequence length="95" mass="10608">MHAQDKHVKIAMQNVKNVLVHCVQTVQSQDISAKDAKFKSVGHVLNNAMHAREDAVQIALILKQLVGLVISKLVRVVQHNVRNAKNNYVSYALTK</sequence>
<comment type="caution">
    <text evidence="1">The sequence shown here is derived from an EMBL/GenBank/DDBJ whole genome shotgun (WGS) entry which is preliminary data.</text>
</comment>
<gene>
    <name evidence="1" type="ORF">EZS28_048361</name>
</gene>
<name>A0A5J4TDS3_9EUKA</name>
<reference evidence="1 2" key="1">
    <citation type="submission" date="2019-03" db="EMBL/GenBank/DDBJ databases">
        <title>Single cell metagenomics reveals metabolic interactions within the superorganism composed of flagellate Streblomastix strix and complex community of Bacteroidetes bacteria on its surface.</title>
        <authorList>
            <person name="Treitli S.C."/>
            <person name="Kolisko M."/>
            <person name="Husnik F."/>
            <person name="Keeling P."/>
            <person name="Hampl V."/>
        </authorList>
    </citation>
    <scope>NUCLEOTIDE SEQUENCE [LARGE SCALE GENOMIC DNA]</scope>
    <source>
        <strain evidence="1">ST1C</strain>
    </source>
</reference>
<accession>A0A5J4TDS3</accession>
<dbReference type="AlphaFoldDB" id="A0A5J4TDS3"/>
<evidence type="ECO:0000313" key="1">
    <source>
        <dbReference type="EMBL" id="KAA6356112.1"/>
    </source>
</evidence>